<gene>
    <name evidence="2" type="ORF">ACFSCY_01290</name>
</gene>
<dbReference type="Gene3D" id="1.10.10.60">
    <property type="entry name" value="Homeodomain-like"/>
    <property type="match status" value="1"/>
</dbReference>
<dbReference type="Pfam" id="PF13936">
    <property type="entry name" value="HTH_38"/>
    <property type="match status" value="1"/>
</dbReference>
<dbReference type="RefSeq" id="WP_379659605.1">
    <property type="nucleotide sequence ID" value="NZ_BAAAJG010000003.1"/>
</dbReference>
<dbReference type="EMBL" id="JBHUCP010000001">
    <property type="protein sequence ID" value="MFD1528070.1"/>
    <property type="molecule type" value="Genomic_DNA"/>
</dbReference>
<protein>
    <submittedName>
        <fullName evidence="2">Helix-turn-helix domain-containing protein</fullName>
    </submittedName>
</protein>
<keyword evidence="3" id="KW-1185">Reference proteome</keyword>
<evidence type="ECO:0000313" key="2">
    <source>
        <dbReference type="EMBL" id="MFD1528070.1"/>
    </source>
</evidence>
<dbReference type="InterPro" id="IPR025246">
    <property type="entry name" value="IS30-like_HTH"/>
</dbReference>
<reference evidence="3" key="1">
    <citation type="journal article" date="2019" name="Int. J. Syst. Evol. Microbiol.">
        <title>The Global Catalogue of Microorganisms (GCM) 10K type strain sequencing project: providing services to taxonomists for standard genome sequencing and annotation.</title>
        <authorList>
            <consortium name="The Broad Institute Genomics Platform"/>
            <consortium name="The Broad Institute Genome Sequencing Center for Infectious Disease"/>
            <person name="Wu L."/>
            <person name="Ma J."/>
        </authorList>
    </citation>
    <scope>NUCLEOTIDE SEQUENCE [LARGE SCALE GENOMIC DNA]</scope>
    <source>
        <strain evidence="3">JCM 12165</strain>
    </source>
</reference>
<name>A0ABW4FBG0_9PSEU</name>
<accession>A0ABW4FBG0</accession>
<proteinExistence type="predicted"/>
<evidence type="ECO:0000259" key="1">
    <source>
        <dbReference type="Pfam" id="PF13936"/>
    </source>
</evidence>
<feature type="domain" description="Transposase IS30-like HTH" evidence="1">
    <location>
        <begin position="2"/>
        <end position="36"/>
    </location>
</feature>
<evidence type="ECO:0000313" key="3">
    <source>
        <dbReference type="Proteomes" id="UP001597145"/>
    </source>
</evidence>
<dbReference type="Proteomes" id="UP001597145">
    <property type="component" value="Unassembled WGS sequence"/>
</dbReference>
<comment type="caution">
    <text evidence="2">The sequence shown here is derived from an EMBL/GenBank/DDBJ whole genome shotgun (WGS) entry which is preliminary data.</text>
</comment>
<organism evidence="2 3">
    <name type="scientific">Pseudonocardia aurantiaca</name>
    <dbReference type="NCBI Taxonomy" id="75290"/>
    <lineage>
        <taxon>Bacteria</taxon>
        <taxon>Bacillati</taxon>
        <taxon>Actinomycetota</taxon>
        <taxon>Actinomycetes</taxon>
        <taxon>Pseudonocardiales</taxon>
        <taxon>Pseudonocardiaceae</taxon>
        <taxon>Pseudonocardia</taxon>
    </lineage>
</organism>
<sequence length="114" mass="12489">MLTLEEDVEAQALRAQGWSVSAIARHLGRDRKTIRYLSGDVVPGKRRPEGPDPFEPFVAYCRAPLADDPHLWPATLLDEVAETRLRRRLLDVHPGATALPVASALRTVSGLPGS</sequence>